<evidence type="ECO:0000313" key="2">
    <source>
        <dbReference type="EMBL" id="AEX02735.1"/>
    </source>
</evidence>
<reference evidence="2 3" key="1">
    <citation type="journal article" date="2012" name="J. Bacteriol.">
        <title>Complete genome sequence of Klebsiella oxytoca KCTC 1686, used in production of 2,3-butanediol.</title>
        <authorList>
            <person name="Shin S.H."/>
            <person name="Kim S."/>
            <person name="Kim J.Y."/>
            <person name="Lee S."/>
            <person name="Um Y."/>
            <person name="Oh M.K."/>
            <person name="Kim Y.R."/>
            <person name="Lee J."/>
            <person name="Yang K.S."/>
        </authorList>
    </citation>
    <scope>NUCLEOTIDE SEQUENCE [LARGE SCALE GENOMIC DNA]</scope>
    <source>
        <strain evidence="3">ATCC 8724 / DSM 4798 / JCM 20051 / NBRC 3318 / NRRL B-199 / KCTC 1686</strain>
    </source>
</reference>
<organism evidence="2 3">
    <name type="scientific">Klebsiella michiganensis (strain ATCC 8724 / DSM 4798 / JCM 20051 / NBRC 3318 / NRRL B-199 / KCTC 1686 / BUCSAV 143 / CCM 1901)</name>
    <dbReference type="NCBI Taxonomy" id="1006551"/>
    <lineage>
        <taxon>Bacteria</taxon>
        <taxon>Pseudomonadati</taxon>
        <taxon>Pseudomonadota</taxon>
        <taxon>Gammaproteobacteria</taxon>
        <taxon>Enterobacterales</taxon>
        <taxon>Enterobacteriaceae</taxon>
        <taxon>Klebsiella/Raoultella group</taxon>
        <taxon>Klebsiella</taxon>
    </lineage>
</organism>
<dbReference type="SUPFAM" id="SSF56801">
    <property type="entry name" value="Acetyl-CoA synthetase-like"/>
    <property type="match status" value="1"/>
</dbReference>
<dbReference type="Gene3D" id="3.40.50.12780">
    <property type="entry name" value="N-terminal domain of ligase-like"/>
    <property type="match status" value="1"/>
</dbReference>
<evidence type="ECO:0000313" key="3">
    <source>
        <dbReference type="Proteomes" id="UP000007843"/>
    </source>
</evidence>
<name>A0A0H3H8Z4_KLEM8</name>
<dbReference type="InterPro" id="IPR045851">
    <property type="entry name" value="AMP-bd_C_sf"/>
</dbReference>
<dbReference type="RefSeq" id="WP_014227108.1">
    <property type="nucleotide sequence ID" value="NC_016612.1"/>
</dbReference>
<feature type="domain" description="AMP-dependent synthetase/ligase" evidence="1">
    <location>
        <begin position="130"/>
        <end position="292"/>
    </location>
</feature>
<dbReference type="HOGENOM" id="CLU_026234_0_1_6"/>
<dbReference type="Pfam" id="PF00501">
    <property type="entry name" value="AMP-binding"/>
    <property type="match status" value="1"/>
</dbReference>
<dbReference type="InterPro" id="IPR042099">
    <property type="entry name" value="ANL_N_sf"/>
</dbReference>
<dbReference type="InterPro" id="IPR050237">
    <property type="entry name" value="ATP-dep_AMP-bd_enzyme"/>
</dbReference>
<dbReference type="EMBL" id="CP003218">
    <property type="protein sequence ID" value="AEX02735.1"/>
    <property type="molecule type" value="Genomic_DNA"/>
</dbReference>
<dbReference type="KEGG" id="kox:KOX_04990"/>
<evidence type="ECO:0000259" key="1">
    <source>
        <dbReference type="Pfam" id="PF00501"/>
    </source>
</evidence>
<gene>
    <name evidence="2" type="ordered locus">KOX_04990</name>
</gene>
<accession>A0A0H3H8Z4</accession>
<dbReference type="Gene3D" id="3.30.300.30">
    <property type="match status" value="1"/>
</dbReference>
<dbReference type="PANTHER" id="PTHR43767">
    <property type="entry name" value="LONG-CHAIN-FATTY-ACID--COA LIGASE"/>
    <property type="match status" value="1"/>
</dbReference>
<dbReference type="AlphaFoldDB" id="A0A0H3H8Z4"/>
<dbReference type="InterPro" id="IPR000873">
    <property type="entry name" value="AMP-dep_synth/lig_dom"/>
</dbReference>
<sequence>MKPILTLAQWLNAPRPVDTSIAWQEGHTWTLGHLRKDVGHLLEYLQQQEGDRWALCFENSYLFIVALLATLHAGKIPVLPGHCRVTLLSEQHTLFDGLLSDKALDWQGSLRVVSSAMTLATESFAFPAIDNDAYIELFTSGSTGQPKRVNKPIRLLNNEAQLLATRFADRLANCRIVASVTPQHLYGLTFRIFLPMALGLPLHAGMLWYAEQLAALSHKYRYAFISSPAFLKRLDGQLAPPPVEMILSAGGVLSWSDAARAASWLNVWVDEIYGSTETGVIACRDYQQDDAKWLPFPGISIHQENGSFRVISPLIADVDGFLLDDILQFSKNGQFGLIGRRGRVVKIEEKRISLSEVEQRLLMLDGILDAAVLTVTRGSRQSVGALLVLDNNARKRWGKTQELTWRKALSSWLEPVAVPRYWRVIDEIPVNSMNKRVYAQLQELFHETP</sequence>
<dbReference type="PANTHER" id="PTHR43767:SF1">
    <property type="entry name" value="NONRIBOSOMAL PEPTIDE SYNTHASE PES1 (EUROFUNG)-RELATED"/>
    <property type="match status" value="1"/>
</dbReference>
<dbReference type="Proteomes" id="UP000007843">
    <property type="component" value="Chromosome"/>
</dbReference>
<proteinExistence type="predicted"/>
<protein>
    <submittedName>
        <fullName evidence="2">AMP-binding protein</fullName>
    </submittedName>
</protein>
<dbReference type="GO" id="GO:0016878">
    <property type="term" value="F:acid-thiol ligase activity"/>
    <property type="evidence" value="ECO:0007669"/>
    <property type="project" value="UniProtKB-ARBA"/>
</dbReference>